<proteinExistence type="predicted"/>
<protein>
    <submittedName>
        <fullName evidence="1">Uncharacterized protein</fullName>
    </submittedName>
</protein>
<dbReference type="Proteomes" id="UP000760819">
    <property type="component" value="Unassembled WGS sequence"/>
</dbReference>
<organism evidence="1 2">
    <name type="scientific">Candidatus Dojkabacteria bacterium</name>
    <dbReference type="NCBI Taxonomy" id="2099670"/>
    <lineage>
        <taxon>Bacteria</taxon>
        <taxon>Candidatus Dojkabacteria</taxon>
    </lineage>
</organism>
<gene>
    <name evidence="1" type="ORF">KC640_01005</name>
</gene>
<sequence length="215" mass="24984">MSPREPRMPSEAMKSLEKLAAEKSGEFFHVTELLARCVGLFSVLREEFQRLLGKDLDTVLAEANEMREEEQRRSVVVQNPGEEFIKTEMVIGVEIDEEIRALIPAEKLALNEFPNLNPKSAVDIYLFLRYMLIAVDHFVYIWISYDRVWQKEKKNLADHGMVEITLNDLPVQNNEFDEAVRFLQRGLMQFDVDLGVDQQWFEGLMRGVLSDDNEE</sequence>
<evidence type="ECO:0000313" key="1">
    <source>
        <dbReference type="EMBL" id="MCA9378983.1"/>
    </source>
</evidence>
<name>A0A955I949_9BACT</name>
<reference evidence="1" key="1">
    <citation type="submission" date="2020-04" db="EMBL/GenBank/DDBJ databases">
        <authorList>
            <person name="Zhang T."/>
        </authorList>
    </citation>
    <scope>NUCLEOTIDE SEQUENCE</scope>
    <source>
        <strain evidence="1">HKST-UBA12</strain>
    </source>
</reference>
<reference evidence="1" key="2">
    <citation type="journal article" date="2021" name="Microbiome">
        <title>Successional dynamics and alternative stable states in a saline activated sludge microbial community over 9 years.</title>
        <authorList>
            <person name="Wang Y."/>
            <person name="Ye J."/>
            <person name="Ju F."/>
            <person name="Liu L."/>
            <person name="Boyd J.A."/>
            <person name="Deng Y."/>
            <person name="Parks D.H."/>
            <person name="Jiang X."/>
            <person name="Yin X."/>
            <person name="Woodcroft B.J."/>
            <person name="Tyson G.W."/>
            <person name="Hugenholtz P."/>
            <person name="Polz M.F."/>
            <person name="Zhang T."/>
        </authorList>
    </citation>
    <scope>NUCLEOTIDE SEQUENCE</scope>
    <source>
        <strain evidence="1">HKST-UBA12</strain>
    </source>
</reference>
<evidence type="ECO:0000313" key="2">
    <source>
        <dbReference type="Proteomes" id="UP000760819"/>
    </source>
</evidence>
<dbReference type="EMBL" id="JAGQLI010000053">
    <property type="protein sequence ID" value="MCA9378983.1"/>
    <property type="molecule type" value="Genomic_DNA"/>
</dbReference>
<accession>A0A955I949</accession>
<comment type="caution">
    <text evidence="1">The sequence shown here is derived from an EMBL/GenBank/DDBJ whole genome shotgun (WGS) entry which is preliminary data.</text>
</comment>
<dbReference type="AlphaFoldDB" id="A0A955I949"/>